<dbReference type="EMBL" id="CP061813">
    <property type="protein sequence ID" value="QOD61641.1"/>
    <property type="molecule type" value="Genomic_DNA"/>
</dbReference>
<protein>
    <recommendedName>
        <fullName evidence="3">Carboxypeptidase-like regulatory domain-containing protein</fullName>
    </recommendedName>
</protein>
<name>A0A7L8AI08_9FLAO</name>
<keyword evidence="2" id="KW-1185">Reference proteome</keyword>
<sequence>MQKQLLFFLLIIISKTILSQNKDLLIIGKVVLDSVPISDVHVINLKSSNGTITNEIGLFEIPVKVGDSLSFSHLNFNKRYLLITEKNISEENLVIKLTEKTVELKEITLQKARSIFYVDKDIMQYSVHVDAKSLNLPYANTKKQKDNSIVSFKSGGVLSVDNLINSLNGNNKRAKLLKKMTAEDEQLSKIRKSLTDDFFVTDLKIRKENINLFLNYCLEKNILFIYKKRNKIQFIQFLINQSKIYPQKLKPEENILSKN</sequence>
<gene>
    <name evidence="1" type="ORF">H9I45_04105</name>
</gene>
<accession>A0A7L8AI08</accession>
<reference evidence="1 2" key="1">
    <citation type="journal article" date="2016" name="Int. J. Syst. Evol. Microbiol.">
        <title>Polaribacter haliotis sp. nov., isolated from the gut of abalone Haliotis discus hannai.</title>
        <authorList>
            <person name="Kim Y.O."/>
            <person name="Park I.S."/>
            <person name="Park S."/>
            <person name="Nam B.H."/>
            <person name="Park J.M."/>
            <person name="Kim D.G."/>
            <person name="Yoon J.H."/>
        </authorList>
    </citation>
    <scope>NUCLEOTIDE SEQUENCE [LARGE SCALE GENOMIC DNA]</scope>
    <source>
        <strain evidence="1 2">KCTC 52418</strain>
    </source>
</reference>
<evidence type="ECO:0008006" key="3">
    <source>
        <dbReference type="Google" id="ProtNLM"/>
    </source>
</evidence>
<dbReference type="AlphaFoldDB" id="A0A7L8AI08"/>
<dbReference type="OrthoDB" id="1427655at2"/>
<proteinExistence type="predicted"/>
<evidence type="ECO:0000313" key="2">
    <source>
        <dbReference type="Proteomes" id="UP000516764"/>
    </source>
</evidence>
<evidence type="ECO:0000313" key="1">
    <source>
        <dbReference type="EMBL" id="QOD61641.1"/>
    </source>
</evidence>
<dbReference type="SUPFAM" id="SSF49464">
    <property type="entry name" value="Carboxypeptidase regulatory domain-like"/>
    <property type="match status" value="1"/>
</dbReference>
<dbReference type="RefSeq" id="WP_088355167.1">
    <property type="nucleotide sequence ID" value="NZ_CP061813.1"/>
</dbReference>
<dbReference type="InterPro" id="IPR008969">
    <property type="entry name" value="CarboxyPept-like_regulatory"/>
</dbReference>
<organism evidence="1 2">
    <name type="scientific">Polaribacter haliotis</name>
    <dbReference type="NCBI Taxonomy" id="1888915"/>
    <lineage>
        <taxon>Bacteria</taxon>
        <taxon>Pseudomonadati</taxon>
        <taxon>Bacteroidota</taxon>
        <taxon>Flavobacteriia</taxon>
        <taxon>Flavobacteriales</taxon>
        <taxon>Flavobacteriaceae</taxon>
    </lineage>
</organism>
<dbReference type="Proteomes" id="UP000516764">
    <property type="component" value="Chromosome"/>
</dbReference>
<dbReference type="KEGG" id="phal:H9I45_04105"/>